<evidence type="ECO:0000313" key="3">
    <source>
        <dbReference type="Proteomes" id="UP001152795"/>
    </source>
</evidence>
<dbReference type="EMBL" id="CACRXK020019770">
    <property type="protein sequence ID" value="CAB4034047.1"/>
    <property type="molecule type" value="Genomic_DNA"/>
</dbReference>
<sequence length="402" mass="45506">MNSSVSLILVMILVAALDSPTTIASHVLAFMVRGVASDLKYILGYFSTENVTVYQLMPLFWKAVSILELGCNLWVRAAVSDGASPNTKFYELHAGLVGEEYKVDFVYRTVDLFAPTRFIYFFSDAPHLLKTVRTGPASAKLTIDHINLTSFSKMTSRLEYINSLLRLQEDIQGLIDAGPGNVGQVMSKKDVYDKTLCEFVTVHEEYLEIVTAEDEKRRASLTYKEQMAKKVQLDGVVASWCKKPRLYGSGKGRSQISSLTSGTSSASALSKKKEKMALAQLKVNQLMQRHEMKRRMEELRYQEELMEAQMEEEQAKVSFNIYNELANKHIGEYDNNMPGFNGNEVQGESDLSPLTETNAYELESEFYTRYPPDLPSIHELSRTTQHLEQHEVYRPIVLEAES</sequence>
<keyword evidence="3" id="KW-1185">Reference proteome</keyword>
<accession>A0A6S7JR77</accession>
<comment type="caution">
    <text evidence="2">The sequence shown here is derived from an EMBL/GenBank/DDBJ whole genome shotgun (WGS) entry which is preliminary data.</text>
</comment>
<gene>
    <name evidence="2" type="ORF">PACLA_8A054459</name>
</gene>
<protein>
    <recommendedName>
        <fullName evidence="1">Transposable element P transposase-like RNase H domain-containing protein</fullName>
    </recommendedName>
</protein>
<dbReference type="Proteomes" id="UP001152795">
    <property type="component" value="Unassembled WGS sequence"/>
</dbReference>
<evidence type="ECO:0000259" key="1">
    <source>
        <dbReference type="Pfam" id="PF21787"/>
    </source>
</evidence>
<proteinExistence type="predicted"/>
<dbReference type="InterPro" id="IPR048365">
    <property type="entry name" value="TNP-like_RNaseH_N"/>
</dbReference>
<feature type="non-terminal residue" evidence="2">
    <location>
        <position position="402"/>
    </location>
</feature>
<organism evidence="2 3">
    <name type="scientific">Paramuricea clavata</name>
    <name type="common">Red gorgonian</name>
    <name type="synonym">Violescent sea-whip</name>
    <dbReference type="NCBI Taxonomy" id="317549"/>
    <lineage>
        <taxon>Eukaryota</taxon>
        <taxon>Metazoa</taxon>
        <taxon>Cnidaria</taxon>
        <taxon>Anthozoa</taxon>
        <taxon>Octocorallia</taxon>
        <taxon>Malacalcyonacea</taxon>
        <taxon>Plexauridae</taxon>
        <taxon>Paramuricea</taxon>
    </lineage>
</organism>
<evidence type="ECO:0000313" key="2">
    <source>
        <dbReference type="EMBL" id="CAB4034047.1"/>
    </source>
</evidence>
<feature type="domain" description="Transposable element P transposase-like RNase H" evidence="1">
    <location>
        <begin position="21"/>
        <end position="90"/>
    </location>
</feature>
<name>A0A6S7JR77_PARCT</name>
<dbReference type="AlphaFoldDB" id="A0A6S7JR77"/>
<dbReference type="Pfam" id="PF21787">
    <property type="entry name" value="TNP-like_RNaseH_N"/>
    <property type="match status" value="1"/>
</dbReference>
<reference evidence="2" key="1">
    <citation type="submission" date="2020-04" db="EMBL/GenBank/DDBJ databases">
        <authorList>
            <person name="Alioto T."/>
            <person name="Alioto T."/>
            <person name="Gomez Garrido J."/>
        </authorList>
    </citation>
    <scope>NUCLEOTIDE SEQUENCE</scope>
    <source>
        <strain evidence="2">A484AB</strain>
    </source>
</reference>